<reference evidence="2" key="1">
    <citation type="submission" date="2016-01" db="EMBL/GenBank/DDBJ databases">
        <authorList>
            <person name="Peeters C."/>
        </authorList>
    </citation>
    <scope>NUCLEOTIDE SEQUENCE [LARGE SCALE GENOMIC DNA]</scope>
    <source>
        <strain evidence="2">LMG 29323</strain>
    </source>
</reference>
<dbReference type="RefSeq" id="WP_061179370.1">
    <property type="nucleotide sequence ID" value="NZ_FCOE02000042.1"/>
</dbReference>
<protein>
    <submittedName>
        <fullName evidence="2">Gamma-glutamyl cyclotransferase</fullName>
    </submittedName>
</protein>
<dbReference type="AlphaFoldDB" id="A0A158DLQ3"/>
<keyword evidence="3" id="KW-1185">Reference proteome</keyword>
<feature type="domain" description="Gamma-glutamylcyclotransferase AIG2-like" evidence="1">
    <location>
        <begin position="4"/>
        <end position="131"/>
    </location>
</feature>
<dbReference type="EMBL" id="FCOE02000042">
    <property type="protein sequence ID" value="SAK95495.1"/>
    <property type="molecule type" value="Genomic_DNA"/>
</dbReference>
<dbReference type="Pfam" id="PF06094">
    <property type="entry name" value="GGACT"/>
    <property type="match status" value="1"/>
</dbReference>
<comment type="caution">
    <text evidence="2">The sequence shown here is derived from an EMBL/GenBank/DDBJ whole genome shotgun (WGS) entry which is preliminary data.</text>
</comment>
<evidence type="ECO:0000259" key="1">
    <source>
        <dbReference type="Pfam" id="PF06094"/>
    </source>
</evidence>
<evidence type="ECO:0000313" key="2">
    <source>
        <dbReference type="EMBL" id="SAK95495.1"/>
    </source>
</evidence>
<gene>
    <name evidence="2" type="ORF">AWB80_07105</name>
</gene>
<dbReference type="InterPro" id="IPR036568">
    <property type="entry name" value="GGCT-like_sf"/>
</dbReference>
<organism evidence="2 3">
    <name type="scientific">Caballeronia pedi</name>
    <dbReference type="NCBI Taxonomy" id="1777141"/>
    <lineage>
        <taxon>Bacteria</taxon>
        <taxon>Pseudomonadati</taxon>
        <taxon>Pseudomonadota</taxon>
        <taxon>Betaproteobacteria</taxon>
        <taxon>Burkholderiales</taxon>
        <taxon>Burkholderiaceae</taxon>
        <taxon>Caballeronia</taxon>
    </lineage>
</organism>
<dbReference type="CDD" id="cd06661">
    <property type="entry name" value="GGCT_like"/>
    <property type="match status" value="1"/>
</dbReference>
<name>A0A158DLQ3_9BURK</name>
<dbReference type="Gene3D" id="3.10.490.10">
    <property type="entry name" value="Gamma-glutamyl cyclotransferase-like"/>
    <property type="match status" value="1"/>
</dbReference>
<sequence>MQYVFVYGTLRAGEVNDINRAAERHDIATPEWLGAAHVQGRLFDFGTYPGLVIDESGAPIRGDVYRIEDALVPVLDEIEEVYPGVEGLFRSHRLHVEVDVEGRKDRIDCLIYPVAAAAVTGRPRIESGDWVAHRAARV</sequence>
<dbReference type="STRING" id="1777141.AWB80_07105"/>
<dbReference type="InterPro" id="IPR009288">
    <property type="entry name" value="AIG2-like_dom"/>
</dbReference>
<proteinExistence type="predicted"/>
<accession>A0A158DLQ3</accession>
<dbReference type="Proteomes" id="UP000054911">
    <property type="component" value="Unassembled WGS sequence"/>
</dbReference>
<dbReference type="GO" id="GO:0016740">
    <property type="term" value="F:transferase activity"/>
    <property type="evidence" value="ECO:0007669"/>
    <property type="project" value="UniProtKB-KW"/>
</dbReference>
<dbReference type="SUPFAM" id="SSF110857">
    <property type="entry name" value="Gamma-glutamyl cyclotransferase-like"/>
    <property type="match status" value="1"/>
</dbReference>
<dbReference type="InterPro" id="IPR013024">
    <property type="entry name" value="GGCT-like"/>
</dbReference>
<dbReference type="OrthoDB" id="8538589at2"/>
<evidence type="ECO:0000313" key="3">
    <source>
        <dbReference type="Proteomes" id="UP000054911"/>
    </source>
</evidence>